<dbReference type="EMBL" id="CP071794">
    <property type="protein sequence ID" value="QTD55357.1"/>
    <property type="molecule type" value="Genomic_DNA"/>
</dbReference>
<feature type="compositionally biased region" description="Pro residues" evidence="1">
    <location>
        <begin position="41"/>
        <end position="50"/>
    </location>
</feature>
<feature type="compositionally biased region" description="Low complexity" evidence="1">
    <location>
        <begin position="79"/>
        <end position="94"/>
    </location>
</feature>
<feature type="region of interest" description="Disordered" evidence="1">
    <location>
        <begin position="232"/>
        <end position="312"/>
    </location>
</feature>
<keyword evidence="2" id="KW-0472">Membrane</keyword>
<evidence type="ECO:0000256" key="2">
    <source>
        <dbReference type="SAM" id="Phobius"/>
    </source>
</evidence>
<sequence>MTINHMGRMMRVKSLAMVIAGTLGLSIAAIPSAQGQAVPRQLPPDPPPELPSVSDYSLPPGEGQNPADGQAEGPTEENGPAPQAAPPSGSALPGTQPAAQPAPISPVDAPTIGGQTRPTPTGPALSGSPRTSAPVTNPPTATPTRRPAGDPAVAAPSVNRPAIDSDQPQPGFSTELPRQTMPSNPSAPKTVSEASPEISSGGTILHYAVGGIVLLLLSGLGAYFWRRKTVMPSQEEEITDDPELLTATDSIPASKPHKPAPKIYSPPNPSEPEKPNPLSSNGFVTSKIGAVPKPLPTAAKGPPIAPKPDRKPGATDYLQIDLAANSASSTLLNAVLNYTITLTNQSDQSLHDIHLSGTMMQADSENARNGDIETGEPLHKIENLAVGETISLTGDIRLPLNAIRPITFKSQALFIPLARFGVVYADQSNVEYRQAASFIIGREYEPRRPKMAPFRLDLGPRNFSPVGQRPLNI</sequence>
<feature type="region of interest" description="Disordered" evidence="1">
    <location>
        <begin position="36"/>
        <end position="197"/>
    </location>
</feature>
<evidence type="ECO:0000313" key="5">
    <source>
        <dbReference type="Proteomes" id="UP000663923"/>
    </source>
</evidence>
<feature type="chain" id="PRO_5045619807" description="DUF11 domain-containing protein" evidence="3">
    <location>
        <begin position="29"/>
        <end position="473"/>
    </location>
</feature>
<feature type="signal peptide" evidence="3">
    <location>
        <begin position="1"/>
        <end position="28"/>
    </location>
</feature>
<keyword evidence="5" id="KW-1185">Reference proteome</keyword>
<feature type="compositionally biased region" description="Polar residues" evidence="1">
    <location>
        <begin position="166"/>
        <end position="197"/>
    </location>
</feature>
<organism evidence="4 5">
    <name type="scientific">Parasphingorhabdus cellanae</name>
    <dbReference type="NCBI Taxonomy" id="2806553"/>
    <lineage>
        <taxon>Bacteria</taxon>
        <taxon>Pseudomonadati</taxon>
        <taxon>Pseudomonadota</taxon>
        <taxon>Alphaproteobacteria</taxon>
        <taxon>Sphingomonadales</taxon>
        <taxon>Sphingomonadaceae</taxon>
        <taxon>Parasphingorhabdus</taxon>
    </lineage>
</organism>
<evidence type="ECO:0000313" key="4">
    <source>
        <dbReference type="EMBL" id="QTD55357.1"/>
    </source>
</evidence>
<evidence type="ECO:0000256" key="3">
    <source>
        <dbReference type="SAM" id="SignalP"/>
    </source>
</evidence>
<protein>
    <recommendedName>
        <fullName evidence="6">DUF11 domain-containing protein</fullName>
    </recommendedName>
</protein>
<name>A0ABX7T3I2_9SPHN</name>
<feature type="compositionally biased region" description="Acidic residues" evidence="1">
    <location>
        <begin position="234"/>
        <end position="243"/>
    </location>
</feature>
<accession>A0ABX7T3I2</accession>
<feature type="compositionally biased region" description="Low complexity" evidence="1">
    <location>
        <begin position="142"/>
        <end position="152"/>
    </location>
</feature>
<keyword evidence="2" id="KW-0812">Transmembrane</keyword>
<gene>
    <name evidence="4" type="ORF">J4G78_14235</name>
</gene>
<dbReference type="Proteomes" id="UP000663923">
    <property type="component" value="Chromosome"/>
</dbReference>
<evidence type="ECO:0000256" key="1">
    <source>
        <dbReference type="SAM" id="MobiDB-lite"/>
    </source>
</evidence>
<dbReference type="RefSeq" id="WP_207987181.1">
    <property type="nucleotide sequence ID" value="NZ_CP071794.1"/>
</dbReference>
<evidence type="ECO:0008006" key="6">
    <source>
        <dbReference type="Google" id="ProtNLM"/>
    </source>
</evidence>
<keyword evidence="2" id="KW-1133">Transmembrane helix</keyword>
<reference evidence="4 5" key="1">
    <citation type="submission" date="2021-03" db="EMBL/GenBank/DDBJ databases">
        <title>Complete genome of Parasphingorhabdus_sp.JHSY0214.</title>
        <authorList>
            <person name="Yoo J.H."/>
            <person name="Bae J.W."/>
        </authorList>
    </citation>
    <scope>NUCLEOTIDE SEQUENCE [LARGE SCALE GENOMIC DNA]</scope>
    <source>
        <strain evidence="4 5">JHSY0214</strain>
    </source>
</reference>
<proteinExistence type="predicted"/>
<keyword evidence="3" id="KW-0732">Signal</keyword>
<feature type="transmembrane region" description="Helical" evidence="2">
    <location>
        <begin position="204"/>
        <end position="225"/>
    </location>
</feature>